<feature type="domain" description="Fe2OG dioxygenase" evidence="6">
    <location>
        <begin position="216"/>
        <end position="324"/>
    </location>
</feature>
<dbReference type="InterPro" id="IPR027443">
    <property type="entry name" value="IPNS-like_sf"/>
</dbReference>
<dbReference type="Pfam" id="PF14226">
    <property type="entry name" value="DIOX_N"/>
    <property type="match status" value="1"/>
</dbReference>
<name>A0A8D7ASY6_MUSAM</name>
<gene>
    <name evidence="7" type="ORF">GSMUA_316220.1</name>
</gene>
<organism evidence="7">
    <name type="scientific">Musa acuminata subsp. malaccensis</name>
    <name type="common">Wild banana</name>
    <name type="synonym">Musa malaccensis</name>
    <dbReference type="NCBI Taxonomy" id="214687"/>
    <lineage>
        <taxon>Eukaryota</taxon>
        <taxon>Viridiplantae</taxon>
        <taxon>Streptophyta</taxon>
        <taxon>Embryophyta</taxon>
        <taxon>Tracheophyta</taxon>
        <taxon>Spermatophyta</taxon>
        <taxon>Magnoliopsida</taxon>
        <taxon>Liliopsida</taxon>
        <taxon>Zingiberales</taxon>
        <taxon>Musaceae</taxon>
        <taxon>Musa</taxon>
    </lineage>
</organism>
<dbReference type="SUPFAM" id="SSF51197">
    <property type="entry name" value="Clavaminate synthase-like"/>
    <property type="match status" value="1"/>
</dbReference>
<dbReference type="GO" id="GO:0046872">
    <property type="term" value="F:metal ion binding"/>
    <property type="evidence" value="ECO:0007669"/>
    <property type="project" value="UniProtKB-KW"/>
</dbReference>
<evidence type="ECO:0000256" key="5">
    <source>
        <dbReference type="RuleBase" id="RU003682"/>
    </source>
</evidence>
<dbReference type="PROSITE" id="PS51471">
    <property type="entry name" value="FE2OG_OXY"/>
    <property type="match status" value="1"/>
</dbReference>
<dbReference type="Pfam" id="PF03171">
    <property type="entry name" value="2OG-FeII_Oxy"/>
    <property type="match status" value="1"/>
</dbReference>
<accession>A0A8D7ASY6</accession>
<dbReference type="GO" id="GO:0016491">
    <property type="term" value="F:oxidoreductase activity"/>
    <property type="evidence" value="ECO:0007669"/>
    <property type="project" value="UniProtKB-KW"/>
</dbReference>
<keyword evidence="4 5" id="KW-0408">Iron</keyword>
<dbReference type="InterPro" id="IPR005123">
    <property type="entry name" value="Oxoglu/Fe-dep_dioxygenase_dom"/>
</dbReference>
<evidence type="ECO:0000256" key="4">
    <source>
        <dbReference type="ARBA" id="ARBA00023004"/>
    </source>
</evidence>
<reference evidence="7" key="1">
    <citation type="submission" date="2021-03" db="EMBL/GenBank/DDBJ databases">
        <authorList>
            <consortium name="Genoscope - CEA"/>
            <person name="William W."/>
        </authorList>
    </citation>
    <scope>NUCLEOTIDE SEQUENCE</scope>
    <source>
        <strain evidence="7">Doubled-haploid Pahang</strain>
    </source>
</reference>
<keyword evidence="2 5" id="KW-0479">Metal-binding</keyword>
<dbReference type="AlphaFoldDB" id="A0A8D7ASY6"/>
<dbReference type="InterPro" id="IPR026992">
    <property type="entry name" value="DIOX_N"/>
</dbReference>
<evidence type="ECO:0000256" key="2">
    <source>
        <dbReference type="ARBA" id="ARBA00022723"/>
    </source>
</evidence>
<evidence type="ECO:0000259" key="6">
    <source>
        <dbReference type="PROSITE" id="PS51471"/>
    </source>
</evidence>
<dbReference type="InterPro" id="IPR044861">
    <property type="entry name" value="IPNS-like_FE2OG_OXY"/>
</dbReference>
<evidence type="ECO:0000256" key="3">
    <source>
        <dbReference type="ARBA" id="ARBA00023002"/>
    </source>
</evidence>
<evidence type="ECO:0000313" key="7">
    <source>
        <dbReference type="EMBL" id="CAG1853396.1"/>
    </source>
</evidence>
<comment type="cofactor">
    <cofactor evidence="1">
        <name>L-ascorbate</name>
        <dbReference type="ChEBI" id="CHEBI:38290"/>
    </cofactor>
</comment>
<dbReference type="PANTHER" id="PTHR47990">
    <property type="entry name" value="2-OXOGLUTARATE (2OG) AND FE(II)-DEPENDENT OXYGENASE SUPERFAMILY PROTEIN-RELATED"/>
    <property type="match status" value="1"/>
</dbReference>
<sequence>MPPMQSPHLPLLHRRLLRPIVTTMESTKEEADVEDDQAAAADLSYPPVFLESRGAGRLPASLCTSAPVIDVPVLDLHRLDPVGLRGACRDWGLFRLVHHGIPPPLSAALQAQARDLLSLPFDAKRARFSSPGLAYFWGTPALTLHVKDLNWLEGLHIPLGRLSSSSSAAEFDGLETFWSLVDEYKQHMARIARTLFEALAADLKLDAWVSASYLNEHDGTFRIYRYPKCARADDYFAMEAHTDSSVLSVVNQDDVGGLQVLRGGGWFCVEPIADTLIVNLGDIMQASISFSESAISDDEYKSVEHRVTVNRSKERISLCYFGFPMEDGVITSSRYREFTYREFKEQVQEDIKLSGAKVGLGRFKINNES</sequence>
<dbReference type="InterPro" id="IPR050231">
    <property type="entry name" value="Iron_ascorbate_oxido_reductase"/>
</dbReference>
<dbReference type="Gene3D" id="2.60.120.330">
    <property type="entry name" value="B-lactam Antibiotic, Isopenicillin N Synthase, Chain"/>
    <property type="match status" value="1"/>
</dbReference>
<comment type="similarity">
    <text evidence="5">Belongs to the iron/ascorbate-dependent oxidoreductase family.</text>
</comment>
<dbReference type="EMBL" id="HG996476">
    <property type="protein sequence ID" value="CAG1853396.1"/>
    <property type="molecule type" value="Genomic_DNA"/>
</dbReference>
<proteinExistence type="inferred from homology"/>
<protein>
    <submittedName>
        <fullName evidence="7">(wild Malaysian banana) hypothetical protein</fullName>
    </submittedName>
</protein>
<keyword evidence="3 5" id="KW-0560">Oxidoreductase</keyword>
<evidence type="ECO:0000256" key="1">
    <source>
        <dbReference type="ARBA" id="ARBA00001961"/>
    </source>
</evidence>